<feature type="non-terminal residue" evidence="2">
    <location>
        <position position="185"/>
    </location>
</feature>
<gene>
    <name evidence="2" type="ORF">EEJ42_16430</name>
</gene>
<feature type="compositionally biased region" description="Pro residues" evidence="1">
    <location>
        <begin position="170"/>
        <end position="179"/>
    </location>
</feature>
<feature type="compositionally biased region" description="Polar residues" evidence="1">
    <location>
        <begin position="101"/>
        <end position="114"/>
    </location>
</feature>
<sequence length="185" mass="18104">MGLFDRLRGQSRAPRGGVAADAPGETSGRAPGEDARPDARPASAVGMPGGPSASGSASGAGSAGDRTDRRAADAWAGIPPIQSTAAARPPRGVADPAFGGSLTTWQNPSFTGTLSHAVLDGAPGGLIRGALSTSGSPSPDLGAPSLALPMARPEPPPTETPSSGGSPGPLVRPVPPTPARRPTLT</sequence>
<dbReference type="EMBL" id="RIBZ01000217">
    <property type="protein sequence ID" value="RNG26012.1"/>
    <property type="molecule type" value="Genomic_DNA"/>
</dbReference>
<accession>A0A3M8W7C4</accession>
<feature type="compositionally biased region" description="Low complexity" evidence="1">
    <location>
        <begin position="160"/>
        <end position="169"/>
    </location>
</feature>
<protein>
    <submittedName>
        <fullName evidence="2">Uncharacterized protein</fullName>
    </submittedName>
</protein>
<evidence type="ECO:0000313" key="3">
    <source>
        <dbReference type="Proteomes" id="UP000275401"/>
    </source>
</evidence>
<feature type="compositionally biased region" description="Low complexity" evidence="1">
    <location>
        <begin position="41"/>
        <end position="64"/>
    </location>
</feature>
<dbReference type="Proteomes" id="UP000275401">
    <property type="component" value="Unassembled WGS sequence"/>
</dbReference>
<proteinExistence type="predicted"/>
<name>A0A3M8W7C4_9ACTN</name>
<feature type="region of interest" description="Disordered" evidence="1">
    <location>
        <begin position="1"/>
        <end position="185"/>
    </location>
</feature>
<dbReference type="AlphaFoldDB" id="A0A3M8W7C4"/>
<keyword evidence="3" id="KW-1185">Reference proteome</keyword>
<evidence type="ECO:0000313" key="2">
    <source>
        <dbReference type="EMBL" id="RNG26012.1"/>
    </source>
</evidence>
<evidence type="ECO:0000256" key="1">
    <source>
        <dbReference type="SAM" id="MobiDB-lite"/>
    </source>
</evidence>
<comment type="caution">
    <text evidence="2">The sequence shown here is derived from an EMBL/GenBank/DDBJ whole genome shotgun (WGS) entry which is preliminary data.</text>
</comment>
<reference evidence="2 3" key="1">
    <citation type="submission" date="2018-11" db="EMBL/GenBank/DDBJ databases">
        <title>The Potential of Streptomyces as Biocontrol Agents against the Tomato grey mould, Botrytis cinerea (Gray mold) Frontiers in Microbiology.</title>
        <authorList>
            <person name="Li D."/>
        </authorList>
    </citation>
    <scope>NUCLEOTIDE SEQUENCE [LARGE SCALE GENOMIC DNA]</scope>
    <source>
        <strain evidence="2 3">NEAU-LD23</strain>
    </source>
</reference>
<organism evidence="2 3">
    <name type="scientific">Streptomyces botrytidirepellens</name>
    <dbReference type="NCBI Taxonomy" id="2486417"/>
    <lineage>
        <taxon>Bacteria</taxon>
        <taxon>Bacillati</taxon>
        <taxon>Actinomycetota</taxon>
        <taxon>Actinomycetes</taxon>
        <taxon>Kitasatosporales</taxon>
        <taxon>Streptomycetaceae</taxon>
        <taxon>Streptomyces</taxon>
    </lineage>
</organism>